<name>A0A9W9MKG0_9EURO</name>
<evidence type="ECO:0000313" key="1">
    <source>
        <dbReference type="EMBL" id="KAJ5203009.1"/>
    </source>
</evidence>
<proteinExistence type="predicted"/>
<dbReference type="OrthoDB" id="5384804at2759"/>
<accession>A0A9W9MKG0</accession>
<protein>
    <submittedName>
        <fullName evidence="1">Uncharacterized protein</fullName>
    </submittedName>
</protein>
<dbReference type="AlphaFoldDB" id="A0A9W9MKG0"/>
<dbReference type="Proteomes" id="UP001150942">
    <property type="component" value="Unassembled WGS sequence"/>
</dbReference>
<sequence length="271" mass="31332">MRSAILDESHGVENALMSEDLIPNPSITCSKMNQIKATQTQKAYQRFYQALTAHWVATETLCIARGAVYETSNEYLECFEYVWDLRINNPGRSLVEKLDILEVVDFVWGFLGRKIFQGENAISDWVDQDYLEQSDPASPEWNWLFFVLQTTQYLRPPHIIELLLLLTWVQPQACDIGNKSKYLSDLGFSLDASEVRSRDAGANLPETFVPVHMVDEDVVNSLTQHWGSGSRFDVRDRWERYRKGRWNSDAKGKLLFDELSSVQWVERIEKA</sequence>
<dbReference type="EMBL" id="JAPQKQ010000003">
    <property type="protein sequence ID" value="KAJ5203009.1"/>
    <property type="molecule type" value="Genomic_DNA"/>
</dbReference>
<comment type="caution">
    <text evidence="1">The sequence shown here is derived from an EMBL/GenBank/DDBJ whole genome shotgun (WGS) entry which is preliminary data.</text>
</comment>
<organism evidence="1 2">
    <name type="scientific">Penicillium cf. viridicatum</name>
    <dbReference type="NCBI Taxonomy" id="2972119"/>
    <lineage>
        <taxon>Eukaryota</taxon>
        <taxon>Fungi</taxon>
        <taxon>Dikarya</taxon>
        <taxon>Ascomycota</taxon>
        <taxon>Pezizomycotina</taxon>
        <taxon>Eurotiomycetes</taxon>
        <taxon>Eurotiomycetidae</taxon>
        <taxon>Eurotiales</taxon>
        <taxon>Aspergillaceae</taxon>
        <taxon>Penicillium</taxon>
    </lineage>
</organism>
<reference evidence="1" key="2">
    <citation type="journal article" date="2023" name="IMA Fungus">
        <title>Comparative genomic study of the Penicillium genus elucidates a diverse pangenome and 15 lateral gene transfer events.</title>
        <authorList>
            <person name="Petersen C."/>
            <person name="Sorensen T."/>
            <person name="Nielsen M.R."/>
            <person name="Sondergaard T.E."/>
            <person name="Sorensen J.L."/>
            <person name="Fitzpatrick D.A."/>
            <person name="Frisvad J.C."/>
            <person name="Nielsen K.L."/>
        </authorList>
    </citation>
    <scope>NUCLEOTIDE SEQUENCE</scope>
    <source>
        <strain evidence="1">IBT 20477</strain>
    </source>
</reference>
<gene>
    <name evidence="1" type="ORF">N7449_005088</name>
</gene>
<evidence type="ECO:0000313" key="2">
    <source>
        <dbReference type="Proteomes" id="UP001150942"/>
    </source>
</evidence>
<keyword evidence="2" id="KW-1185">Reference proteome</keyword>
<reference evidence="1" key="1">
    <citation type="submission" date="2022-11" db="EMBL/GenBank/DDBJ databases">
        <authorList>
            <person name="Petersen C."/>
        </authorList>
    </citation>
    <scope>NUCLEOTIDE SEQUENCE</scope>
    <source>
        <strain evidence="1">IBT 20477</strain>
    </source>
</reference>